<dbReference type="EMBL" id="LJZO01000005">
    <property type="protein sequence ID" value="ROW02324.1"/>
    <property type="molecule type" value="Genomic_DNA"/>
</dbReference>
<evidence type="ECO:0000256" key="1">
    <source>
        <dbReference type="SAM" id="Phobius"/>
    </source>
</evidence>
<feature type="transmembrane region" description="Helical" evidence="1">
    <location>
        <begin position="325"/>
        <end position="347"/>
    </location>
</feature>
<feature type="transmembrane region" description="Helical" evidence="1">
    <location>
        <begin position="119"/>
        <end position="144"/>
    </location>
</feature>
<protein>
    <submittedName>
        <fullName evidence="2">Uncharacterized protein</fullName>
    </submittedName>
</protein>
<sequence>MSRPATIATLAACAAFGAYSTIGTGFKNGLFDSMTKSAGHQIKDKYFPGGPAPNKTSYTGVQAIDDHLVTLISFFIYIIDGPKTWDVVLVYWYLMAQFCAGWMLLSMEGLRQGNRGRIVSWTGTMGFILQNISYTITVPIYLIMHLLSSPMSSVEVSLQDITVDPSDSEILPLSTTLSFVIPSVMMYLPAPAKVSASTHYTWQAIWQIFPVTQSIYHRVLKSILPGPSPGSNSSTRLVGVYRYVLFMSIVPQILLLTVAVTPSDLVPEVLKPVFEDVDLMSAFMPYWPWNSPTADELAGAAAGLADSTVVTADGKAELVKLFLQWDVYCGGAAILAWAAFLHCVARPDKNVVGGVVRKAVVWTVLGGPVGAAAMLLLERDWAVVAGFAGRKKRQ</sequence>
<dbReference type="OrthoDB" id="9993796at2759"/>
<feature type="transmembrane region" description="Helical" evidence="1">
    <location>
        <begin position="90"/>
        <end position="107"/>
    </location>
</feature>
<reference evidence="2 3" key="1">
    <citation type="submission" date="2015-09" db="EMBL/GenBank/DDBJ databases">
        <title>Host preference determinants of Valsa canker pathogens revealed by comparative genomics.</title>
        <authorList>
            <person name="Yin Z."/>
            <person name="Huang L."/>
        </authorList>
    </citation>
    <scope>NUCLEOTIDE SEQUENCE [LARGE SCALE GENOMIC DNA]</scope>
    <source>
        <strain evidence="2 3">YSFL</strain>
    </source>
</reference>
<feature type="transmembrane region" description="Helical" evidence="1">
    <location>
        <begin position="170"/>
        <end position="188"/>
    </location>
</feature>
<name>A0A423WFX2_CYTCH</name>
<keyword evidence="3" id="KW-1185">Reference proteome</keyword>
<feature type="transmembrane region" description="Helical" evidence="1">
    <location>
        <begin position="359"/>
        <end position="377"/>
    </location>
</feature>
<keyword evidence="1" id="KW-0812">Transmembrane</keyword>
<dbReference type="STRING" id="252740.A0A423WFX2"/>
<evidence type="ECO:0000313" key="2">
    <source>
        <dbReference type="EMBL" id="ROW02324.1"/>
    </source>
</evidence>
<feature type="transmembrane region" description="Helical" evidence="1">
    <location>
        <begin position="240"/>
        <end position="260"/>
    </location>
</feature>
<organism evidence="2 3">
    <name type="scientific">Cytospora chrysosperma</name>
    <name type="common">Cytospora canker fungus</name>
    <name type="synonym">Sphaeria chrysosperma</name>
    <dbReference type="NCBI Taxonomy" id="252740"/>
    <lineage>
        <taxon>Eukaryota</taxon>
        <taxon>Fungi</taxon>
        <taxon>Dikarya</taxon>
        <taxon>Ascomycota</taxon>
        <taxon>Pezizomycotina</taxon>
        <taxon>Sordariomycetes</taxon>
        <taxon>Sordariomycetidae</taxon>
        <taxon>Diaporthales</taxon>
        <taxon>Cytosporaceae</taxon>
        <taxon>Cytospora</taxon>
    </lineage>
</organism>
<gene>
    <name evidence="2" type="ORF">VSDG_02331</name>
</gene>
<dbReference type="AlphaFoldDB" id="A0A423WFX2"/>
<dbReference type="Proteomes" id="UP000284375">
    <property type="component" value="Unassembled WGS sequence"/>
</dbReference>
<comment type="caution">
    <text evidence="2">The sequence shown here is derived from an EMBL/GenBank/DDBJ whole genome shotgun (WGS) entry which is preliminary data.</text>
</comment>
<evidence type="ECO:0000313" key="3">
    <source>
        <dbReference type="Proteomes" id="UP000284375"/>
    </source>
</evidence>
<proteinExistence type="predicted"/>
<accession>A0A423WFX2</accession>
<keyword evidence="1" id="KW-1133">Transmembrane helix</keyword>
<keyword evidence="1" id="KW-0472">Membrane</keyword>